<dbReference type="InterPro" id="IPR006574">
    <property type="entry name" value="PRY"/>
</dbReference>
<dbReference type="FunFam" id="2.60.120.920:FF:000004">
    <property type="entry name" value="Butyrophilin subfamily 1 member A1"/>
    <property type="match status" value="1"/>
</dbReference>
<keyword evidence="2" id="KW-0800">Toxin</keyword>
<dbReference type="Pfam" id="PF15227">
    <property type="entry name" value="zf-C3HC4_4"/>
    <property type="match status" value="1"/>
</dbReference>
<dbReference type="InterPro" id="IPR017907">
    <property type="entry name" value="Znf_RING_CS"/>
</dbReference>
<evidence type="ECO:0000313" key="12">
    <source>
        <dbReference type="Proteomes" id="UP001190640"/>
    </source>
</evidence>
<keyword evidence="8" id="KW-0175">Coiled coil</keyword>
<gene>
    <name evidence="13" type="primary">LOC129327732</name>
</gene>
<evidence type="ECO:0000259" key="11">
    <source>
        <dbReference type="PROSITE" id="PS50188"/>
    </source>
</evidence>
<evidence type="ECO:0000256" key="8">
    <source>
        <dbReference type="SAM" id="Coils"/>
    </source>
</evidence>
<dbReference type="PROSITE" id="PS50119">
    <property type="entry name" value="ZF_BBOX"/>
    <property type="match status" value="1"/>
</dbReference>
<dbReference type="PRINTS" id="PR01407">
    <property type="entry name" value="BUTYPHLNCDUF"/>
</dbReference>
<evidence type="ECO:0000256" key="4">
    <source>
        <dbReference type="ARBA" id="ARBA00022771"/>
    </source>
</evidence>
<dbReference type="InterPro" id="IPR013320">
    <property type="entry name" value="ConA-like_dom_sf"/>
</dbReference>
<dbReference type="Pfam" id="PF00643">
    <property type="entry name" value="zf-B_box"/>
    <property type="match status" value="1"/>
</dbReference>
<dbReference type="Gene3D" id="3.30.40.10">
    <property type="entry name" value="Zinc/RING finger domain, C3HC4 (zinc finger)"/>
    <property type="match status" value="1"/>
</dbReference>
<dbReference type="InterPro" id="IPR001870">
    <property type="entry name" value="B30.2/SPRY"/>
</dbReference>
<comment type="similarity">
    <text evidence="1">Belongs to the ohanin/vespryn family.</text>
</comment>
<dbReference type="InterPro" id="IPR043136">
    <property type="entry name" value="B30.2/SPRY_sf"/>
</dbReference>
<dbReference type="AlphaFoldDB" id="A0AA97J6D9"/>
<dbReference type="Gene3D" id="3.30.160.60">
    <property type="entry name" value="Classic Zinc Finger"/>
    <property type="match status" value="1"/>
</dbReference>
<dbReference type="PANTHER" id="PTHR24103">
    <property type="entry name" value="E3 UBIQUITIN-PROTEIN LIGASE TRIM"/>
    <property type="match status" value="1"/>
</dbReference>
<dbReference type="SMART" id="SM00184">
    <property type="entry name" value="RING"/>
    <property type="match status" value="1"/>
</dbReference>
<evidence type="ECO:0000259" key="10">
    <source>
        <dbReference type="PROSITE" id="PS50119"/>
    </source>
</evidence>
<reference evidence="13" key="1">
    <citation type="submission" date="2025-08" db="UniProtKB">
        <authorList>
            <consortium name="RefSeq"/>
        </authorList>
    </citation>
    <scope>IDENTIFICATION</scope>
    <source>
        <tissue evidence="13">Blood</tissue>
    </source>
</reference>
<dbReference type="PROSITE" id="PS50089">
    <property type="entry name" value="ZF_RING_2"/>
    <property type="match status" value="1"/>
</dbReference>
<feature type="domain" description="B box-type" evidence="10">
    <location>
        <begin position="89"/>
        <end position="130"/>
    </location>
</feature>
<feature type="domain" description="RING-type" evidence="9">
    <location>
        <begin position="16"/>
        <end position="57"/>
    </location>
</feature>
<dbReference type="Proteomes" id="UP001190640">
    <property type="component" value="Chromosome 4"/>
</dbReference>
<evidence type="ECO:0000256" key="6">
    <source>
        <dbReference type="ARBA" id="ARBA00034460"/>
    </source>
</evidence>
<evidence type="ECO:0000259" key="9">
    <source>
        <dbReference type="PROSITE" id="PS50089"/>
    </source>
</evidence>
<dbReference type="InterPro" id="IPR013083">
    <property type="entry name" value="Znf_RING/FYVE/PHD"/>
</dbReference>
<dbReference type="Pfam" id="PF13765">
    <property type="entry name" value="PRY"/>
    <property type="match status" value="1"/>
</dbReference>
<dbReference type="CDD" id="cd16594">
    <property type="entry name" value="RING-HC_TRIM7-like_C-IV"/>
    <property type="match status" value="1"/>
</dbReference>
<dbReference type="InterPro" id="IPR000315">
    <property type="entry name" value="Znf_B-box"/>
</dbReference>
<keyword evidence="3" id="KW-0479">Metal-binding</keyword>
<evidence type="ECO:0000256" key="3">
    <source>
        <dbReference type="ARBA" id="ARBA00022723"/>
    </source>
</evidence>
<dbReference type="Gene3D" id="2.60.120.920">
    <property type="match status" value="1"/>
</dbReference>
<sequence length="482" mass="55954">MAAESIVMQFCEETTCSVCLEHFKKPVTVECGHNFCQACITQCWEEVDTGVSCPQCREIFQQKTFRPNRQLANFVELVKKLQAGKEAEGKWGVCKRHQEPLKLFCNDDQASICVVCDRSMRHRNHSVLPMEEAFLEYKKEIQTQLRSLAEEKEKLLEQKMVENQRSQKCLAHLEEEKQKIKSAFQRMHNFLEQQEQLRLSQLEELEGELEKRDKEKLTRFSEEISDLNHLITEMVEKLQLPENKFVQDPKTILSRHEKKPKRQRLELPPGPEQALRFYSQRTPGIQKALEECEGSLKQALHVLRKENVTLDPDTAHPCLVLSEDLKSMTLGETAQNLPNNPERFDNLRGVLGREKFTSGRHWWEVAVGNVQALWGVGVARESVRRKGNIFRNPNEGFWVVQTAPRYGHSHTYWQMTASTSSQSTVLSDVIPQKIQVSLDYEEGRVEFFVANKRLFTFPSSSFCGEALRPYFYTFDKNTLRLL</sequence>
<dbReference type="InterPro" id="IPR003877">
    <property type="entry name" value="SPRY_dom"/>
</dbReference>
<evidence type="ECO:0000256" key="1">
    <source>
        <dbReference type="ARBA" id="ARBA00009651"/>
    </source>
</evidence>
<name>A0AA97J6D9_EUBMA</name>
<dbReference type="SUPFAM" id="SSF57850">
    <property type="entry name" value="RING/U-box"/>
    <property type="match status" value="1"/>
</dbReference>
<organism evidence="12 13">
    <name type="scientific">Eublepharis macularius</name>
    <name type="common">Leopard gecko</name>
    <name type="synonym">Cyrtodactylus macularius</name>
    <dbReference type="NCBI Taxonomy" id="481883"/>
    <lineage>
        <taxon>Eukaryota</taxon>
        <taxon>Metazoa</taxon>
        <taxon>Chordata</taxon>
        <taxon>Craniata</taxon>
        <taxon>Vertebrata</taxon>
        <taxon>Euteleostomi</taxon>
        <taxon>Lepidosauria</taxon>
        <taxon>Squamata</taxon>
        <taxon>Bifurcata</taxon>
        <taxon>Gekkota</taxon>
        <taxon>Eublepharidae</taxon>
        <taxon>Eublepharinae</taxon>
        <taxon>Eublepharis</taxon>
    </lineage>
</organism>
<keyword evidence="5" id="KW-0862">Zinc</keyword>
<keyword evidence="4 7" id="KW-0863">Zinc-finger</keyword>
<dbReference type="PROSITE" id="PS00518">
    <property type="entry name" value="ZF_RING_1"/>
    <property type="match status" value="1"/>
</dbReference>
<dbReference type="RefSeq" id="XP_054832465.1">
    <property type="nucleotide sequence ID" value="XM_054976490.1"/>
</dbReference>
<accession>A0AA97J6D9</accession>
<evidence type="ECO:0000256" key="2">
    <source>
        <dbReference type="ARBA" id="ARBA00022699"/>
    </source>
</evidence>
<dbReference type="InterPro" id="IPR003879">
    <property type="entry name" value="Butyrophylin_SPRY"/>
</dbReference>
<dbReference type="SMART" id="SM00589">
    <property type="entry name" value="PRY"/>
    <property type="match status" value="1"/>
</dbReference>
<dbReference type="Pfam" id="PF00622">
    <property type="entry name" value="SPRY"/>
    <property type="match status" value="1"/>
</dbReference>
<protein>
    <submittedName>
        <fullName evidence="13">Zinc finger protein RFP-like</fullName>
    </submittedName>
</protein>
<dbReference type="SUPFAM" id="SSF49899">
    <property type="entry name" value="Concanavalin A-like lectins/glucanases"/>
    <property type="match status" value="1"/>
</dbReference>
<evidence type="ECO:0000313" key="13">
    <source>
        <dbReference type="RefSeq" id="XP_054832465.1"/>
    </source>
</evidence>
<dbReference type="GeneID" id="129327732"/>
<keyword evidence="2" id="KW-0528">Neurotoxin</keyword>
<dbReference type="InterPro" id="IPR001841">
    <property type="entry name" value="Znf_RING"/>
</dbReference>
<feature type="coiled-coil region" evidence="8">
    <location>
        <begin position="138"/>
        <end position="212"/>
    </location>
</feature>
<dbReference type="CDD" id="cd19762">
    <property type="entry name" value="Bbox2_TRIM7-like"/>
    <property type="match status" value="1"/>
</dbReference>
<keyword evidence="12" id="KW-1185">Reference proteome</keyword>
<dbReference type="SMART" id="SM00449">
    <property type="entry name" value="SPRY"/>
    <property type="match status" value="1"/>
</dbReference>
<evidence type="ECO:0000256" key="7">
    <source>
        <dbReference type="PROSITE-ProRule" id="PRU00024"/>
    </source>
</evidence>
<dbReference type="PROSITE" id="PS50188">
    <property type="entry name" value="B302_SPRY"/>
    <property type="match status" value="1"/>
</dbReference>
<dbReference type="InterPro" id="IPR050143">
    <property type="entry name" value="TRIM/RBCC"/>
</dbReference>
<comment type="function">
    <text evidence="6">Neurotoxin that produces dose-dependent hypolocomotion and hyperalgesia in mice. May directly act on the central nervous system, as it is 6500-fold more potent when administered intracerebroventricularly than intraperitoneal.</text>
</comment>
<dbReference type="SMART" id="SM00336">
    <property type="entry name" value="BBOX"/>
    <property type="match status" value="1"/>
</dbReference>
<dbReference type="KEGG" id="emc:129327732"/>
<evidence type="ECO:0000256" key="5">
    <source>
        <dbReference type="ARBA" id="ARBA00022833"/>
    </source>
</evidence>
<feature type="domain" description="B30.2/SPRY" evidence="11">
    <location>
        <begin position="287"/>
        <end position="482"/>
    </location>
</feature>
<proteinExistence type="inferred from homology"/>
<dbReference type="SUPFAM" id="SSF57845">
    <property type="entry name" value="B-box zinc-binding domain"/>
    <property type="match status" value="1"/>
</dbReference>
<dbReference type="GO" id="GO:0008270">
    <property type="term" value="F:zinc ion binding"/>
    <property type="evidence" value="ECO:0007669"/>
    <property type="project" value="UniProtKB-KW"/>
</dbReference>
<dbReference type="CDD" id="cd12888">
    <property type="entry name" value="SPRY_PRY_TRIM7_like"/>
    <property type="match status" value="1"/>
</dbReference>